<evidence type="ECO:0000256" key="2">
    <source>
        <dbReference type="ARBA" id="ARBA00022448"/>
    </source>
</evidence>
<comment type="caution">
    <text evidence="10">The sequence shown here is derived from an EMBL/GenBank/DDBJ whole genome shotgun (WGS) entry which is preliminary data.</text>
</comment>
<feature type="transmembrane region" description="Helical" evidence="9">
    <location>
        <begin position="190"/>
        <end position="216"/>
    </location>
</feature>
<accession>A0A2G1QID5</accession>
<dbReference type="PANTHER" id="PTHR11795">
    <property type="entry name" value="BRANCHED-CHAIN AMINO ACID TRANSPORT SYSTEM PERMEASE PROTEIN LIVH"/>
    <property type="match status" value="1"/>
</dbReference>
<keyword evidence="4 9" id="KW-0812">Transmembrane</keyword>
<reference evidence="10 11" key="1">
    <citation type="submission" date="2017-10" db="EMBL/GenBank/DDBJ databases">
        <title>Sedimentibacterium mangrovi gen. nov., sp. nov., a novel member of family Phyllobacteriacea isolated from mangrove sediment.</title>
        <authorList>
            <person name="Liao H."/>
            <person name="Tian Y."/>
        </authorList>
    </citation>
    <scope>NUCLEOTIDE SEQUENCE [LARGE SCALE GENOMIC DNA]</scope>
    <source>
        <strain evidence="10 11">X9-2-2</strain>
    </source>
</reference>
<evidence type="ECO:0000256" key="4">
    <source>
        <dbReference type="ARBA" id="ARBA00022692"/>
    </source>
</evidence>
<protein>
    <submittedName>
        <fullName evidence="10">Amino acid ABC transporter permease</fullName>
    </submittedName>
</protein>
<evidence type="ECO:0000256" key="6">
    <source>
        <dbReference type="ARBA" id="ARBA00022989"/>
    </source>
</evidence>
<dbReference type="EMBL" id="PDVP01000016">
    <property type="protein sequence ID" value="PHP65293.1"/>
    <property type="molecule type" value="Genomic_DNA"/>
</dbReference>
<evidence type="ECO:0000313" key="10">
    <source>
        <dbReference type="EMBL" id="PHP65293.1"/>
    </source>
</evidence>
<evidence type="ECO:0000256" key="3">
    <source>
        <dbReference type="ARBA" id="ARBA00022475"/>
    </source>
</evidence>
<keyword evidence="7 9" id="KW-0472">Membrane</keyword>
<comment type="subcellular location">
    <subcellularLocation>
        <location evidence="1">Cell membrane</location>
        <topology evidence="1">Multi-pass membrane protein</topology>
    </subcellularLocation>
</comment>
<gene>
    <name evidence="10" type="ORF">CSC94_19380</name>
</gene>
<keyword evidence="3" id="KW-1003">Cell membrane</keyword>
<evidence type="ECO:0000256" key="9">
    <source>
        <dbReference type="SAM" id="Phobius"/>
    </source>
</evidence>
<dbReference type="GO" id="GO:0005886">
    <property type="term" value="C:plasma membrane"/>
    <property type="evidence" value="ECO:0007669"/>
    <property type="project" value="UniProtKB-SubCell"/>
</dbReference>
<name>A0A2G1QID5_9HYPH</name>
<dbReference type="CDD" id="cd06582">
    <property type="entry name" value="TM_PBP1_LivH_like"/>
    <property type="match status" value="1"/>
</dbReference>
<dbReference type="InterPro" id="IPR001851">
    <property type="entry name" value="ABC_transp_permease"/>
</dbReference>
<keyword evidence="2" id="KW-0813">Transport</keyword>
<sequence>MDYIVLAQQIANGLVNGMTYVLIATGLTLVFSVLHIINFAHGEFYMLGAFFTYFAAKLLGVDYISAAVIATLAVAALGVLANRLFFWPLRKEHEFTILLSSLGLALLLTNGGELLFGADPKYVDSPFADSIVQAGQLVVTQQRVLIFVVGAVILLALNLFIRHSRMGKMMRATAQNPEGAALTGVNIRQVYTVTFVLACGLAALAGALVGPTAMIFPTVGSWAVLKGFIVVILGGLGSIPGALIGGLSLGVIEALAGGYISLGFAQAIGYAIIIIVLLWRPQGLFGIARRT</sequence>
<keyword evidence="5" id="KW-0029">Amino-acid transport</keyword>
<dbReference type="GO" id="GO:0006865">
    <property type="term" value="P:amino acid transport"/>
    <property type="evidence" value="ECO:0007669"/>
    <property type="project" value="UniProtKB-KW"/>
</dbReference>
<keyword evidence="6 9" id="KW-1133">Transmembrane helix</keyword>
<evidence type="ECO:0000313" key="11">
    <source>
        <dbReference type="Proteomes" id="UP000221168"/>
    </source>
</evidence>
<feature type="transmembrane region" description="Helical" evidence="9">
    <location>
        <begin position="97"/>
        <end position="118"/>
    </location>
</feature>
<organism evidence="10 11">
    <name type="scientific">Zhengella mangrovi</name>
    <dbReference type="NCBI Taxonomy" id="1982044"/>
    <lineage>
        <taxon>Bacteria</taxon>
        <taxon>Pseudomonadati</taxon>
        <taxon>Pseudomonadota</taxon>
        <taxon>Alphaproteobacteria</taxon>
        <taxon>Hyphomicrobiales</taxon>
        <taxon>Notoacmeibacteraceae</taxon>
        <taxon>Zhengella</taxon>
    </lineage>
</organism>
<comment type="similarity">
    <text evidence="8">Belongs to the binding-protein-dependent transport system permease family. LivHM subfamily.</text>
</comment>
<evidence type="ECO:0000256" key="7">
    <source>
        <dbReference type="ARBA" id="ARBA00023136"/>
    </source>
</evidence>
<feature type="transmembrane region" description="Helical" evidence="9">
    <location>
        <begin position="20"/>
        <end position="37"/>
    </location>
</feature>
<dbReference type="OrthoDB" id="9797267at2"/>
<feature type="transmembrane region" description="Helical" evidence="9">
    <location>
        <begin position="228"/>
        <end position="252"/>
    </location>
</feature>
<feature type="transmembrane region" description="Helical" evidence="9">
    <location>
        <begin position="144"/>
        <end position="161"/>
    </location>
</feature>
<evidence type="ECO:0000256" key="8">
    <source>
        <dbReference type="ARBA" id="ARBA00037998"/>
    </source>
</evidence>
<evidence type="ECO:0000256" key="1">
    <source>
        <dbReference type="ARBA" id="ARBA00004651"/>
    </source>
</evidence>
<dbReference type="AlphaFoldDB" id="A0A2G1QID5"/>
<feature type="transmembrane region" description="Helical" evidence="9">
    <location>
        <begin position="66"/>
        <end position="85"/>
    </location>
</feature>
<dbReference type="Pfam" id="PF02653">
    <property type="entry name" value="BPD_transp_2"/>
    <property type="match status" value="1"/>
</dbReference>
<keyword evidence="11" id="KW-1185">Reference proteome</keyword>
<dbReference type="RefSeq" id="WP_099308034.1">
    <property type="nucleotide sequence ID" value="NZ_PDVP01000016.1"/>
</dbReference>
<proteinExistence type="inferred from homology"/>
<dbReference type="PANTHER" id="PTHR11795:SF452">
    <property type="entry name" value="ABC TRANSPORTER PERMEASE PROTEIN"/>
    <property type="match status" value="1"/>
</dbReference>
<dbReference type="GO" id="GO:0022857">
    <property type="term" value="F:transmembrane transporter activity"/>
    <property type="evidence" value="ECO:0007669"/>
    <property type="project" value="InterPro"/>
</dbReference>
<feature type="transmembrane region" description="Helical" evidence="9">
    <location>
        <begin position="259"/>
        <end position="279"/>
    </location>
</feature>
<dbReference type="Proteomes" id="UP000221168">
    <property type="component" value="Unassembled WGS sequence"/>
</dbReference>
<dbReference type="InterPro" id="IPR052157">
    <property type="entry name" value="BCAA_transport_permease"/>
</dbReference>
<evidence type="ECO:0000256" key="5">
    <source>
        <dbReference type="ARBA" id="ARBA00022970"/>
    </source>
</evidence>